<dbReference type="Gene3D" id="2.170.130.10">
    <property type="entry name" value="TonB-dependent receptor, plug domain"/>
    <property type="match status" value="1"/>
</dbReference>
<comment type="subcellular location">
    <subcellularLocation>
        <location evidence="1">Cell outer membrane</location>
        <topology evidence="1">Multi-pass membrane protein</topology>
    </subcellularLocation>
</comment>
<keyword evidence="1" id="KW-0998">Cell outer membrane</keyword>
<evidence type="ECO:0000256" key="2">
    <source>
        <dbReference type="SAM" id="SignalP"/>
    </source>
</evidence>
<organism evidence="4 5">
    <name type="scientific">Chitinophaga niabensis</name>
    <dbReference type="NCBI Taxonomy" id="536979"/>
    <lineage>
        <taxon>Bacteria</taxon>
        <taxon>Pseudomonadati</taxon>
        <taxon>Bacteroidota</taxon>
        <taxon>Chitinophagia</taxon>
        <taxon>Chitinophagales</taxon>
        <taxon>Chitinophagaceae</taxon>
        <taxon>Chitinophaga</taxon>
    </lineage>
</organism>
<dbReference type="STRING" id="536979.SAMN04488055_1645"/>
<dbReference type="Pfam" id="PF07715">
    <property type="entry name" value="Plug"/>
    <property type="match status" value="1"/>
</dbReference>
<keyword evidence="2" id="KW-0732">Signal</keyword>
<gene>
    <name evidence="4" type="ORF">SAMN04488055_1645</name>
</gene>
<evidence type="ECO:0000256" key="1">
    <source>
        <dbReference type="PROSITE-ProRule" id="PRU01360"/>
    </source>
</evidence>
<keyword evidence="1" id="KW-1134">Transmembrane beta strand</keyword>
<keyword evidence="1" id="KW-0812">Transmembrane</keyword>
<feature type="domain" description="TonB-dependent receptor plug" evidence="3">
    <location>
        <begin position="114"/>
        <end position="219"/>
    </location>
</feature>
<dbReference type="PROSITE" id="PS00018">
    <property type="entry name" value="EF_HAND_1"/>
    <property type="match status" value="1"/>
</dbReference>
<dbReference type="InterPro" id="IPR023996">
    <property type="entry name" value="TonB-dep_OMP_SusC/RagA"/>
</dbReference>
<dbReference type="SUPFAM" id="SSF49464">
    <property type="entry name" value="Carboxypeptidase regulatory domain-like"/>
    <property type="match status" value="1"/>
</dbReference>
<dbReference type="AlphaFoldDB" id="A0A1N6EIU0"/>
<feature type="signal peptide" evidence="2">
    <location>
        <begin position="1"/>
        <end position="20"/>
    </location>
</feature>
<comment type="similarity">
    <text evidence="1">Belongs to the TonB-dependent receptor family.</text>
</comment>
<dbReference type="InterPro" id="IPR037066">
    <property type="entry name" value="Plug_dom_sf"/>
</dbReference>
<dbReference type="Proteomes" id="UP000185003">
    <property type="component" value="Unassembled WGS sequence"/>
</dbReference>
<reference evidence="5" key="1">
    <citation type="submission" date="2016-11" db="EMBL/GenBank/DDBJ databases">
        <authorList>
            <person name="Varghese N."/>
            <person name="Submissions S."/>
        </authorList>
    </citation>
    <scope>NUCLEOTIDE SEQUENCE [LARGE SCALE GENOMIC DNA]</scope>
    <source>
        <strain evidence="5">DSM 24787</strain>
    </source>
</reference>
<dbReference type="FunFam" id="2.170.130.10:FF:000003">
    <property type="entry name" value="SusC/RagA family TonB-linked outer membrane protein"/>
    <property type="match status" value="1"/>
</dbReference>
<evidence type="ECO:0000259" key="3">
    <source>
        <dbReference type="Pfam" id="PF07715"/>
    </source>
</evidence>
<dbReference type="InterPro" id="IPR018247">
    <property type="entry name" value="EF_Hand_1_Ca_BS"/>
</dbReference>
<feature type="chain" id="PRO_5009935665" evidence="2">
    <location>
        <begin position="21"/>
        <end position="1031"/>
    </location>
</feature>
<dbReference type="RefSeq" id="WP_074238775.1">
    <property type="nucleotide sequence ID" value="NZ_FSRA01000001.1"/>
</dbReference>
<dbReference type="EMBL" id="FSRA01000001">
    <property type="protein sequence ID" value="SIN82955.1"/>
    <property type="molecule type" value="Genomic_DNA"/>
</dbReference>
<keyword evidence="1" id="KW-0472">Membrane</keyword>
<dbReference type="InterPro" id="IPR008969">
    <property type="entry name" value="CarboxyPept-like_regulatory"/>
</dbReference>
<evidence type="ECO:0000313" key="5">
    <source>
        <dbReference type="Proteomes" id="UP000185003"/>
    </source>
</evidence>
<dbReference type="Gene3D" id="2.60.40.1120">
    <property type="entry name" value="Carboxypeptidase-like, regulatory domain"/>
    <property type="match status" value="1"/>
</dbReference>
<protein>
    <submittedName>
        <fullName evidence="4">TonB-linked outer membrane protein, SusC/RagA family</fullName>
    </submittedName>
</protein>
<dbReference type="PROSITE" id="PS52016">
    <property type="entry name" value="TONB_DEPENDENT_REC_3"/>
    <property type="match status" value="1"/>
</dbReference>
<evidence type="ECO:0000313" key="4">
    <source>
        <dbReference type="EMBL" id="SIN82955.1"/>
    </source>
</evidence>
<dbReference type="NCBIfam" id="TIGR04057">
    <property type="entry name" value="SusC_RagA_signa"/>
    <property type="match status" value="1"/>
</dbReference>
<name>A0A1N6EIU0_9BACT</name>
<dbReference type="Pfam" id="PF13715">
    <property type="entry name" value="CarbopepD_reg_2"/>
    <property type="match status" value="1"/>
</dbReference>
<dbReference type="NCBIfam" id="TIGR04056">
    <property type="entry name" value="OMP_RagA_SusC"/>
    <property type="match status" value="1"/>
</dbReference>
<dbReference type="InterPro" id="IPR023997">
    <property type="entry name" value="TonB-dep_OMP_SusC/RagA_CS"/>
</dbReference>
<proteinExistence type="inferred from homology"/>
<dbReference type="InterPro" id="IPR039426">
    <property type="entry name" value="TonB-dep_rcpt-like"/>
</dbReference>
<dbReference type="SUPFAM" id="SSF56935">
    <property type="entry name" value="Porins"/>
    <property type="match status" value="1"/>
</dbReference>
<dbReference type="GO" id="GO:0009279">
    <property type="term" value="C:cell outer membrane"/>
    <property type="evidence" value="ECO:0007669"/>
    <property type="project" value="UniProtKB-SubCell"/>
</dbReference>
<sequence length="1031" mass="115609">MKKILLITLLLFISLTQLFAQGKVITGKVIDSDGEILIGANVMEKGTTNRAITDPKGEFKLTLTGASPVLQISYVGYQTQELPIKGQAIVHITLNSDATKLGEAVVVGYGTQKKASVVGAISQVKAEELQQSSTPNLSNAIAGRVSGVVTIMGNGKPGSDNAEIYIRGMATTNTTAPLVLVDGIEREWRQIDPVDIETFSVLKDASATAVYGVRGANGVILITTKRGVKGRPVLSISTQAAAQQSIRTPKYLDSYNFALLTNEALTNEGKPAEYSASDLEHYRLNNSPYTHPNNDYYNDFVRDASWQQMTNVNVRGGNEVLAYFISANHLHQEGIYKDFPNAQYNTNTNFERYSFRSNLDFTVNPTLKIGVDLTGRFEVRKRPNFGDDNGEDLFDKLRRLPPNWAPYINPDGTLGGRSDESRLSPYALLSQYGNRERNTNVLEGAFTIKQDLGKILKGLSFRSLIGFNSSYQSRRDIVEKATMWEYNRFGSYILNRNPTEISISTGKGPGRRRESFEGALNYNRTFGDHAVTAMVLYQQSQYFDEAKVPTGYLGWVGRATYAYKNKYLFEVNAGYNGSKQFDPSRRYGFFPAVSAGWVPSEERFWKDNIRFVNYLKIRGSYGEIGNDQIGNFNYLYEQRYLYVPDSDGWKYVWGENAFGERGIVEGQPGNAYVTWERAKKSNIGFDAKMMDSKISVTVDVFHENRRDILAIPYSVPLLFGMNNPQGTVRTDGQGLPPENIGRVTNKGIDMELGYSDKIGTFGYFIKGNFTYSRNVIDRIDEEGKKYDWQKIEGKQIGQHFGLTDMGLYSRNDFQLDGNGELLLEGGFPVLKKDIALPSYGVVYPGDIRYKDLNGDGIIDSYDVGAIGKGRVPQYIYGISFGANYANFDISVLFQGAGGADMYFKEDAVWEFFALGKVMEHHLGRYNPNDPSSWDKATYPRLHPSENTNNHQKSTYWLSSRNYLRLKNVEIGYNLPKSLLSRARFSSARIFVNGTNLITWDKMLNWDPESGSETGNSYPQFRTWNLGARISL</sequence>
<dbReference type="OrthoDB" id="9768177at2"/>
<accession>A0A1N6EIU0</accession>
<dbReference type="InterPro" id="IPR012910">
    <property type="entry name" value="Plug_dom"/>
</dbReference>
<keyword evidence="5" id="KW-1185">Reference proteome</keyword>
<keyword evidence="1" id="KW-0813">Transport</keyword>